<dbReference type="RefSeq" id="WP_206576966.1">
    <property type="nucleotide sequence ID" value="NZ_JAFKCT010000001.1"/>
</dbReference>
<gene>
    <name evidence="3" type="ORF">J0A68_04400</name>
</gene>
<dbReference type="InterPro" id="IPR013517">
    <property type="entry name" value="FG-GAP"/>
</dbReference>
<evidence type="ECO:0000313" key="3">
    <source>
        <dbReference type="EMBL" id="MBN7810185.1"/>
    </source>
</evidence>
<dbReference type="NCBIfam" id="TIGR04183">
    <property type="entry name" value="Por_Secre_tail"/>
    <property type="match status" value="1"/>
</dbReference>
<protein>
    <submittedName>
        <fullName evidence="3">T9SS type A sorting domain-containing protein</fullName>
    </submittedName>
</protein>
<feature type="domain" description="Secretion system C-terminal sorting" evidence="2">
    <location>
        <begin position="622"/>
        <end position="693"/>
    </location>
</feature>
<dbReference type="EMBL" id="JAFKCT010000001">
    <property type="protein sequence ID" value="MBN7810185.1"/>
    <property type="molecule type" value="Genomic_DNA"/>
</dbReference>
<dbReference type="Proteomes" id="UP000664317">
    <property type="component" value="Unassembled WGS sequence"/>
</dbReference>
<dbReference type="InterPro" id="IPR026444">
    <property type="entry name" value="Secre_tail"/>
</dbReference>
<evidence type="ECO:0000313" key="4">
    <source>
        <dbReference type="Proteomes" id="UP000664317"/>
    </source>
</evidence>
<reference evidence="3 4" key="1">
    <citation type="submission" date="2021-03" db="EMBL/GenBank/DDBJ databases">
        <title>novel species isolated from a fishpond in China.</title>
        <authorList>
            <person name="Lu H."/>
            <person name="Cai Z."/>
        </authorList>
    </citation>
    <scope>NUCLEOTIDE SEQUENCE [LARGE SCALE GENOMIC DNA]</scope>
    <source>
        <strain evidence="3 4">H41</strain>
    </source>
</reference>
<evidence type="ECO:0000259" key="2">
    <source>
        <dbReference type="Pfam" id="PF18962"/>
    </source>
</evidence>
<sequence length="694" mass="76355">MSKTLTLLFALTLSQAFPQTIVELDQSKTIQVGGAPIPIPFSLGINSAQIQTIDLTGDGIEEWAIWDINSRQLQVFQKTGAEFTYLPELSYFFPQDISGFFVLADFDQDGKKDLFTSTPLGIKAYRNTSQGTQVSWTLAQNFLKLDGANNIPVNNLDTPLLQDLDGDGDLDLVIFNFAQGDFLEFFKNTSVERKGTPDIDGFAFPVDFWGNMVFCGCDDISFGVRCDGRPIDFRMDFDENDRILHAGGHSILYQDFSGDGVLDLVIGRDECSSLYYLVNQGSNTEPLFDQFSHALPDYGDLPEFPIYHVGELISEDLIVSLNTSEASSAYGIDFAASMVKLSADGSGPRPVLQDQLYDLGENTRPLFLGNAVSGELWLTSNRKIGSSVQSQASRLALSGTNFELAENDFLGLSALNLLDVQLLDFTTASGTKFRLVSGVRTTNGVPSQAIYRSAGENWEQFSLSGLSLRVGDQLAFFTFGGKDQLLVAAQNGSLTLYDLDFQNGSATLKTANFLGFQDNPANRNLSVALTSGEKPNLYSVDQTGRIFLIRDFMNSDIREEVLVKIGEQPLPFRLGRNTWLTVVNPSFGENVDLILGTRGGGVVYLKAVSDGNTDEEKLEAKVYPNPSKGPIKILVNQTVSAQLISSLGQMILEQDSIPAFREVTLQTQIYAPGLYFLRLTNEKREVLVKKVLIR</sequence>
<accession>A0ABS3BZ97</accession>
<keyword evidence="4" id="KW-1185">Reference proteome</keyword>
<proteinExistence type="predicted"/>
<evidence type="ECO:0000256" key="1">
    <source>
        <dbReference type="ARBA" id="ARBA00022729"/>
    </source>
</evidence>
<dbReference type="Pfam" id="PF13517">
    <property type="entry name" value="FG-GAP_3"/>
    <property type="match status" value="1"/>
</dbReference>
<comment type="caution">
    <text evidence="3">The sequence shown here is derived from an EMBL/GenBank/DDBJ whole genome shotgun (WGS) entry which is preliminary data.</text>
</comment>
<keyword evidence="1" id="KW-0732">Signal</keyword>
<organism evidence="3 4">
    <name type="scientific">Algoriphagus oliviformis</name>
    <dbReference type="NCBI Taxonomy" id="2811231"/>
    <lineage>
        <taxon>Bacteria</taxon>
        <taxon>Pseudomonadati</taxon>
        <taxon>Bacteroidota</taxon>
        <taxon>Cytophagia</taxon>
        <taxon>Cytophagales</taxon>
        <taxon>Cyclobacteriaceae</taxon>
        <taxon>Algoriphagus</taxon>
    </lineage>
</organism>
<name>A0ABS3BZ97_9BACT</name>
<dbReference type="InterPro" id="IPR028994">
    <property type="entry name" value="Integrin_alpha_N"/>
</dbReference>
<dbReference type="SUPFAM" id="SSF69318">
    <property type="entry name" value="Integrin alpha N-terminal domain"/>
    <property type="match status" value="1"/>
</dbReference>
<dbReference type="Pfam" id="PF18962">
    <property type="entry name" value="Por_Secre_tail"/>
    <property type="match status" value="1"/>
</dbReference>